<keyword evidence="10" id="KW-1185">Reference proteome</keyword>
<dbReference type="Pfam" id="PF02130">
    <property type="entry name" value="YbeY"/>
    <property type="match status" value="1"/>
</dbReference>
<name>A0A432X9H8_9GAMM</name>
<comment type="function">
    <text evidence="8">Single strand-specific metallo-endoribonuclease involved in late-stage 70S ribosome quality control and in maturation of the 3' terminus of the 16S rRNA.</text>
</comment>
<dbReference type="EMBL" id="PIPQ01000001">
    <property type="protein sequence ID" value="RUO43891.1"/>
    <property type="molecule type" value="Genomic_DNA"/>
</dbReference>
<dbReference type="GO" id="GO:0004521">
    <property type="term" value="F:RNA endonuclease activity"/>
    <property type="evidence" value="ECO:0007669"/>
    <property type="project" value="UniProtKB-UniRule"/>
</dbReference>
<dbReference type="OrthoDB" id="9807740at2"/>
<dbReference type="NCBIfam" id="TIGR00043">
    <property type="entry name" value="rRNA maturation RNase YbeY"/>
    <property type="match status" value="1"/>
</dbReference>
<evidence type="ECO:0000256" key="7">
    <source>
        <dbReference type="ARBA" id="ARBA00022833"/>
    </source>
</evidence>
<comment type="caution">
    <text evidence="9">The sequence shown here is derived from an EMBL/GenBank/DDBJ whole genome shotgun (WGS) entry which is preliminary data.</text>
</comment>
<dbReference type="EC" id="3.1.-.-" evidence="8"/>
<dbReference type="InterPro" id="IPR020549">
    <property type="entry name" value="YbeY_CS"/>
</dbReference>
<dbReference type="Proteomes" id="UP000286976">
    <property type="component" value="Unassembled WGS sequence"/>
</dbReference>
<evidence type="ECO:0000256" key="8">
    <source>
        <dbReference type="HAMAP-Rule" id="MF_00009"/>
    </source>
</evidence>
<evidence type="ECO:0000256" key="4">
    <source>
        <dbReference type="ARBA" id="ARBA00022723"/>
    </source>
</evidence>
<dbReference type="GO" id="GO:0008270">
    <property type="term" value="F:zinc ion binding"/>
    <property type="evidence" value="ECO:0007669"/>
    <property type="project" value="UniProtKB-UniRule"/>
</dbReference>
<comment type="cofactor">
    <cofactor evidence="8">
        <name>Zn(2+)</name>
        <dbReference type="ChEBI" id="CHEBI:29105"/>
    </cofactor>
    <text evidence="8">Binds 1 zinc ion.</text>
</comment>
<evidence type="ECO:0000256" key="2">
    <source>
        <dbReference type="ARBA" id="ARBA00022517"/>
    </source>
</evidence>
<dbReference type="GO" id="GO:0005737">
    <property type="term" value="C:cytoplasm"/>
    <property type="evidence" value="ECO:0007669"/>
    <property type="project" value="UniProtKB-SubCell"/>
</dbReference>
<gene>
    <name evidence="8" type="primary">ybeY</name>
    <name evidence="9" type="ORF">CWE15_01480</name>
</gene>
<evidence type="ECO:0000313" key="9">
    <source>
        <dbReference type="EMBL" id="RUO43891.1"/>
    </source>
</evidence>
<feature type="binding site" evidence="8">
    <location>
        <position position="123"/>
    </location>
    <ligand>
        <name>Zn(2+)</name>
        <dbReference type="ChEBI" id="CHEBI:29105"/>
        <note>catalytic</note>
    </ligand>
</feature>
<dbReference type="RefSeq" id="WP_126756280.1">
    <property type="nucleotide sequence ID" value="NZ_PIPQ01000001.1"/>
</dbReference>
<feature type="binding site" evidence="8">
    <location>
        <position position="117"/>
    </location>
    <ligand>
        <name>Zn(2+)</name>
        <dbReference type="ChEBI" id="CHEBI:29105"/>
        <note>catalytic</note>
    </ligand>
</feature>
<dbReference type="PANTHER" id="PTHR46986:SF1">
    <property type="entry name" value="ENDORIBONUCLEASE YBEY, CHLOROPLASTIC"/>
    <property type="match status" value="1"/>
</dbReference>
<feature type="binding site" evidence="8">
    <location>
        <position position="113"/>
    </location>
    <ligand>
        <name>Zn(2+)</name>
        <dbReference type="ChEBI" id="CHEBI:29105"/>
        <note>catalytic</note>
    </ligand>
</feature>
<accession>A0A432X9H8</accession>
<evidence type="ECO:0000256" key="6">
    <source>
        <dbReference type="ARBA" id="ARBA00022801"/>
    </source>
</evidence>
<dbReference type="SUPFAM" id="SSF55486">
    <property type="entry name" value="Metalloproteases ('zincins'), catalytic domain"/>
    <property type="match status" value="1"/>
</dbReference>
<sequence length="161" mass="18292">MNALIDLQRATEYAHIPSLESMSQWVAAVLKQQEIPQAELTVRVVDEAESQSLNATYRQKDKPTNVLSFAMDTDVPLEVRLLGDLVICAPVVAQEAEQQGKPLAHHWAHMLIHGTLHLLGYDHITDTEAEEMEELERRILREFSIPDPYLAVSHNEPLYKE</sequence>
<dbReference type="Gene3D" id="3.40.390.30">
    <property type="entry name" value="Metalloproteases ('zincins'), catalytic domain"/>
    <property type="match status" value="1"/>
</dbReference>
<keyword evidence="4 8" id="KW-0479">Metal-binding</keyword>
<dbReference type="AlphaFoldDB" id="A0A432X9H8"/>
<dbReference type="GO" id="GO:0006364">
    <property type="term" value="P:rRNA processing"/>
    <property type="evidence" value="ECO:0007669"/>
    <property type="project" value="UniProtKB-UniRule"/>
</dbReference>
<keyword evidence="6 8" id="KW-0378">Hydrolase</keyword>
<keyword evidence="7 8" id="KW-0862">Zinc</keyword>
<protein>
    <recommendedName>
        <fullName evidence="8">Endoribonuclease YbeY</fullName>
        <ecNumber evidence="8">3.1.-.-</ecNumber>
    </recommendedName>
</protein>
<reference evidence="9 10" key="1">
    <citation type="journal article" date="2011" name="Front. Microbiol.">
        <title>Genomic signatures of strain selection and enhancement in Bacillus atrophaeus var. globigii, a historical biowarfare simulant.</title>
        <authorList>
            <person name="Gibbons H.S."/>
            <person name="Broomall S.M."/>
            <person name="McNew L.A."/>
            <person name="Daligault H."/>
            <person name="Chapman C."/>
            <person name="Bruce D."/>
            <person name="Karavis M."/>
            <person name="Krepps M."/>
            <person name="McGregor P.A."/>
            <person name="Hong C."/>
            <person name="Park K.H."/>
            <person name="Akmal A."/>
            <person name="Feldman A."/>
            <person name="Lin J.S."/>
            <person name="Chang W.E."/>
            <person name="Higgs B.W."/>
            <person name="Demirev P."/>
            <person name="Lindquist J."/>
            <person name="Liem A."/>
            <person name="Fochler E."/>
            <person name="Read T.D."/>
            <person name="Tapia R."/>
            <person name="Johnson S."/>
            <person name="Bishop-Lilly K.A."/>
            <person name="Detter C."/>
            <person name="Han C."/>
            <person name="Sozhamannan S."/>
            <person name="Rosenzweig C.N."/>
            <person name="Skowronski E.W."/>
        </authorList>
    </citation>
    <scope>NUCLEOTIDE SEQUENCE [LARGE SCALE GENOMIC DNA]</scope>
    <source>
        <strain evidence="9 10">AIT1</strain>
    </source>
</reference>
<dbReference type="InterPro" id="IPR023091">
    <property type="entry name" value="MetalPrtase_cat_dom_sf_prd"/>
</dbReference>
<evidence type="ECO:0000256" key="3">
    <source>
        <dbReference type="ARBA" id="ARBA00022722"/>
    </source>
</evidence>
<comment type="subcellular location">
    <subcellularLocation>
        <location evidence="8">Cytoplasm</location>
    </subcellularLocation>
</comment>
<dbReference type="GO" id="GO:0004222">
    <property type="term" value="F:metalloendopeptidase activity"/>
    <property type="evidence" value="ECO:0007669"/>
    <property type="project" value="InterPro"/>
</dbReference>
<keyword evidence="3 8" id="KW-0540">Nuclease</keyword>
<keyword evidence="5 8" id="KW-0255">Endonuclease</keyword>
<keyword evidence="8" id="KW-0698">rRNA processing</keyword>
<dbReference type="HAMAP" id="MF_00009">
    <property type="entry name" value="Endoribonucl_YbeY"/>
    <property type="match status" value="1"/>
</dbReference>
<evidence type="ECO:0000313" key="10">
    <source>
        <dbReference type="Proteomes" id="UP000286976"/>
    </source>
</evidence>
<evidence type="ECO:0000256" key="1">
    <source>
        <dbReference type="ARBA" id="ARBA00010875"/>
    </source>
</evidence>
<proteinExistence type="inferred from homology"/>
<comment type="similarity">
    <text evidence="1 8">Belongs to the endoribonuclease YbeY family.</text>
</comment>
<keyword evidence="2 8" id="KW-0690">Ribosome biogenesis</keyword>
<keyword evidence="8" id="KW-0963">Cytoplasm</keyword>
<organism evidence="9 10">
    <name type="scientific">Aliidiomarina taiwanensis</name>
    <dbReference type="NCBI Taxonomy" id="946228"/>
    <lineage>
        <taxon>Bacteria</taxon>
        <taxon>Pseudomonadati</taxon>
        <taxon>Pseudomonadota</taxon>
        <taxon>Gammaproteobacteria</taxon>
        <taxon>Alteromonadales</taxon>
        <taxon>Idiomarinaceae</taxon>
        <taxon>Aliidiomarina</taxon>
    </lineage>
</organism>
<evidence type="ECO:0000256" key="5">
    <source>
        <dbReference type="ARBA" id="ARBA00022759"/>
    </source>
</evidence>
<dbReference type="PROSITE" id="PS01306">
    <property type="entry name" value="UPF0054"/>
    <property type="match status" value="1"/>
</dbReference>
<dbReference type="InterPro" id="IPR002036">
    <property type="entry name" value="YbeY"/>
</dbReference>
<dbReference type="PANTHER" id="PTHR46986">
    <property type="entry name" value="ENDORIBONUCLEASE YBEY, CHLOROPLASTIC"/>
    <property type="match status" value="1"/>
</dbReference>